<keyword evidence="4" id="KW-1185">Reference proteome</keyword>
<gene>
    <name evidence="3" type="ORF">F8M41_015734</name>
</gene>
<evidence type="ECO:0000313" key="4">
    <source>
        <dbReference type="Proteomes" id="UP000439903"/>
    </source>
</evidence>
<dbReference type="OrthoDB" id="10261027at2759"/>
<dbReference type="PROSITE" id="PS50011">
    <property type="entry name" value="PROTEIN_KINASE_DOM"/>
    <property type="match status" value="1"/>
</dbReference>
<feature type="binding site" evidence="1">
    <location>
        <position position="55"/>
    </location>
    <ligand>
        <name>ATP</name>
        <dbReference type="ChEBI" id="CHEBI:30616"/>
    </ligand>
</feature>
<dbReference type="Proteomes" id="UP000439903">
    <property type="component" value="Unassembled WGS sequence"/>
</dbReference>
<dbReference type="GO" id="GO:0005524">
    <property type="term" value="F:ATP binding"/>
    <property type="evidence" value="ECO:0007669"/>
    <property type="project" value="UniProtKB-UniRule"/>
</dbReference>
<keyword evidence="1" id="KW-0067">ATP-binding</keyword>
<evidence type="ECO:0000259" key="2">
    <source>
        <dbReference type="PROSITE" id="PS50011"/>
    </source>
</evidence>
<name>A0A8H4AQ82_GIGMA</name>
<evidence type="ECO:0000313" key="3">
    <source>
        <dbReference type="EMBL" id="KAF0521653.1"/>
    </source>
</evidence>
<dbReference type="SUPFAM" id="SSF56112">
    <property type="entry name" value="Protein kinase-like (PK-like)"/>
    <property type="match status" value="1"/>
</dbReference>
<dbReference type="InterPro" id="IPR011009">
    <property type="entry name" value="Kinase-like_dom_sf"/>
</dbReference>
<dbReference type="Gene3D" id="1.10.510.10">
    <property type="entry name" value="Transferase(Phosphotransferase) domain 1"/>
    <property type="match status" value="1"/>
</dbReference>
<dbReference type="InterPro" id="IPR051681">
    <property type="entry name" value="Ser/Thr_Kinases-Pseudokinases"/>
</dbReference>
<dbReference type="PANTHER" id="PTHR44329">
    <property type="entry name" value="SERINE/THREONINE-PROTEIN KINASE TNNI3K-RELATED"/>
    <property type="match status" value="1"/>
</dbReference>
<dbReference type="GO" id="GO:0004674">
    <property type="term" value="F:protein serine/threonine kinase activity"/>
    <property type="evidence" value="ECO:0007669"/>
    <property type="project" value="TreeGrafter"/>
</dbReference>
<dbReference type="InterPro" id="IPR001245">
    <property type="entry name" value="Ser-Thr/Tyr_kinase_cat_dom"/>
</dbReference>
<sequence>MQNVQEEWLEKAIFERHINSINYNKFTDPIVIGEGGFGKVFKYEWKDCELTVALKCLKVDTSIDEKIIKDFIDELKLLRSVCYHPNIITFYGVTKEYANEGTLREYLKTNFTRLQWTDKLSIAKEIAHGLLFLHENNIIHRDLHSKNILIHEGKPKITDFGLSKQINETSKTSTAFGMPAFIEPQCLIKKGYKRDKRSDIYSFGVILWEISSGRPPFQTFESKMELMFHIYQGEREDPIEARL</sequence>
<comment type="caution">
    <text evidence="3">The sequence shown here is derived from an EMBL/GenBank/DDBJ whole genome shotgun (WGS) entry which is preliminary data.</text>
</comment>
<dbReference type="PROSITE" id="PS00107">
    <property type="entry name" value="PROTEIN_KINASE_ATP"/>
    <property type="match status" value="1"/>
</dbReference>
<evidence type="ECO:0000256" key="1">
    <source>
        <dbReference type="PROSITE-ProRule" id="PRU10141"/>
    </source>
</evidence>
<protein>
    <submittedName>
        <fullName evidence="3">Kinase-like protein</fullName>
    </submittedName>
</protein>
<dbReference type="PIRSF" id="PIRSF000654">
    <property type="entry name" value="Integrin-linked_kinase"/>
    <property type="match status" value="1"/>
</dbReference>
<proteinExistence type="predicted"/>
<keyword evidence="3" id="KW-0808">Transferase</keyword>
<keyword evidence="1" id="KW-0547">Nucleotide-binding</keyword>
<dbReference type="PRINTS" id="PR00109">
    <property type="entry name" value="TYRKINASE"/>
</dbReference>
<dbReference type="InterPro" id="IPR017441">
    <property type="entry name" value="Protein_kinase_ATP_BS"/>
</dbReference>
<dbReference type="Pfam" id="PF07714">
    <property type="entry name" value="PK_Tyr_Ser-Thr"/>
    <property type="match status" value="1"/>
</dbReference>
<feature type="domain" description="Protein kinase" evidence="2">
    <location>
        <begin position="26"/>
        <end position="243"/>
    </location>
</feature>
<dbReference type="AlphaFoldDB" id="A0A8H4AQ82"/>
<dbReference type="EMBL" id="WTPW01000333">
    <property type="protein sequence ID" value="KAF0521653.1"/>
    <property type="molecule type" value="Genomic_DNA"/>
</dbReference>
<accession>A0A8H4AQ82</accession>
<organism evidence="3 4">
    <name type="scientific">Gigaspora margarita</name>
    <dbReference type="NCBI Taxonomy" id="4874"/>
    <lineage>
        <taxon>Eukaryota</taxon>
        <taxon>Fungi</taxon>
        <taxon>Fungi incertae sedis</taxon>
        <taxon>Mucoromycota</taxon>
        <taxon>Glomeromycotina</taxon>
        <taxon>Glomeromycetes</taxon>
        <taxon>Diversisporales</taxon>
        <taxon>Gigasporaceae</taxon>
        <taxon>Gigaspora</taxon>
    </lineage>
</organism>
<dbReference type="InterPro" id="IPR000719">
    <property type="entry name" value="Prot_kinase_dom"/>
</dbReference>
<keyword evidence="3" id="KW-0418">Kinase</keyword>
<reference evidence="3 4" key="1">
    <citation type="journal article" date="2019" name="Environ. Microbiol.">
        <title>At the nexus of three kingdoms: the genome of the mycorrhizal fungus Gigaspora margarita provides insights into plant, endobacterial and fungal interactions.</title>
        <authorList>
            <person name="Venice F."/>
            <person name="Ghignone S."/>
            <person name="Salvioli di Fossalunga A."/>
            <person name="Amselem J."/>
            <person name="Novero M."/>
            <person name="Xianan X."/>
            <person name="Sedzielewska Toro K."/>
            <person name="Morin E."/>
            <person name="Lipzen A."/>
            <person name="Grigoriev I.V."/>
            <person name="Henrissat B."/>
            <person name="Martin F.M."/>
            <person name="Bonfante P."/>
        </authorList>
    </citation>
    <scope>NUCLEOTIDE SEQUENCE [LARGE SCALE GENOMIC DNA]</scope>
    <source>
        <strain evidence="3 4">BEG34</strain>
    </source>
</reference>